<evidence type="ECO:0000313" key="3">
    <source>
        <dbReference type="Proteomes" id="UP000499080"/>
    </source>
</evidence>
<dbReference type="GO" id="GO:0071897">
    <property type="term" value="P:DNA biosynthetic process"/>
    <property type="evidence" value="ECO:0007669"/>
    <property type="project" value="UniProtKB-ARBA"/>
</dbReference>
<dbReference type="PANTHER" id="PTHR37984:SF5">
    <property type="entry name" value="PROTEIN NYNRIN-LIKE"/>
    <property type="match status" value="1"/>
</dbReference>
<dbReference type="InterPro" id="IPR050951">
    <property type="entry name" value="Retrovirus_Pol_polyprotein"/>
</dbReference>
<proteinExistence type="predicted"/>
<dbReference type="EMBL" id="BGPR01006724">
    <property type="protein sequence ID" value="GBN21373.1"/>
    <property type="molecule type" value="Genomic_DNA"/>
</dbReference>
<name>A0A4Y2M4L8_ARAVE</name>
<dbReference type="PANTHER" id="PTHR37984">
    <property type="entry name" value="PROTEIN CBG26694"/>
    <property type="match status" value="1"/>
</dbReference>
<dbReference type="InterPro" id="IPR043128">
    <property type="entry name" value="Rev_trsase/Diguanyl_cyclase"/>
</dbReference>
<evidence type="ECO:0000259" key="1">
    <source>
        <dbReference type="Pfam" id="PF00078"/>
    </source>
</evidence>
<dbReference type="InterPro" id="IPR043502">
    <property type="entry name" value="DNA/RNA_pol_sf"/>
</dbReference>
<dbReference type="SUPFAM" id="SSF56672">
    <property type="entry name" value="DNA/RNA polymerases"/>
    <property type="match status" value="1"/>
</dbReference>
<dbReference type="Pfam" id="PF00078">
    <property type="entry name" value="RVT_1"/>
    <property type="match status" value="1"/>
</dbReference>
<keyword evidence="3" id="KW-1185">Reference proteome</keyword>
<reference evidence="2 3" key="1">
    <citation type="journal article" date="2019" name="Sci. Rep.">
        <title>Orb-weaving spider Araneus ventricosus genome elucidates the spidroin gene catalogue.</title>
        <authorList>
            <person name="Kono N."/>
            <person name="Nakamura H."/>
            <person name="Ohtoshi R."/>
            <person name="Moran D.A.P."/>
            <person name="Shinohara A."/>
            <person name="Yoshida Y."/>
            <person name="Fujiwara M."/>
            <person name="Mori M."/>
            <person name="Tomita M."/>
            <person name="Arakawa K."/>
        </authorList>
    </citation>
    <scope>NUCLEOTIDE SEQUENCE [LARGE SCALE GENOMIC DNA]</scope>
</reference>
<comment type="caution">
    <text evidence="2">The sequence shown here is derived from an EMBL/GenBank/DDBJ whole genome shotgun (WGS) entry which is preliminary data.</text>
</comment>
<dbReference type="CDD" id="cd01647">
    <property type="entry name" value="RT_LTR"/>
    <property type="match status" value="1"/>
</dbReference>
<dbReference type="Gene3D" id="3.10.10.10">
    <property type="entry name" value="HIV Type 1 Reverse Transcriptase, subunit A, domain 1"/>
    <property type="match status" value="1"/>
</dbReference>
<accession>A0A4Y2M4L8</accession>
<dbReference type="Gene3D" id="3.30.70.270">
    <property type="match status" value="2"/>
</dbReference>
<evidence type="ECO:0000313" key="2">
    <source>
        <dbReference type="EMBL" id="GBN21373.1"/>
    </source>
</evidence>
<dbReference type="AlphaFoldDB" id="A0A4Y2M4L8"/>
<dbReference type="Proteomes" id="UP000499080">
    <property type="component" value="Unassembled WGS sequence"/>
</dbReference>
<dbReference type="InterPro" id="IPR000477">
    <property type="entry name" value="RT_dom"/>
</dbReference>
<protein>
    <submittedName>
        <fullName evidence="2">Retrovirus-related Pol polyprotein from transposon 17.6</fullName>
    </submittedName>
</protein>
<sequence length="266" mass="31177">MLLSFFEFLIRESLEAQHFVDAIRDEDMQHSTRLMDSKNLKSVLEHSTKYEPARTVSKTSRHGRSIEIEDDISREWDDKYESLLNRKLNEITKKDSHPLPRIYDTLDALNGSRWLRTLDLKKGYWKVEIRPEDREKTAFTTGQGLWKFEVTPFGLCGAHATFERLMETVLHGISSEVCLVYLDDIILVGRTFPTKRGKKLFITLFQQELKPIQKKIKAVVEWPRPDTVHDLQSFLGLSAYYRRFVKNFSTIARPLHKLTEVKSIFN</sequence>
<dbReference type="OrthoDB" id="6427353at2759"/>
<gene>
    <name evidence="2" type="primary">pol_2853</name>
    <name evidence="2" type="ORF">AVEN_192482_1</name>
</gene>
<organism evidence="2 3">
    <name type="scientific">Araneus ventricosus</name>
    <name type="common">Orbweaver spider</name>
    <name type="synonym">Epeira ventricosa</name>
    <dbReference type="NCBI Taxonomy" id="182803"/>
    <lineage>
        <taxon>Eukaryota</taxon>
        <taxon>Metazoa</taxon>
        <taxon>Ecdysozoa</taxon>
        <taxon>Arthropoda</taxon>
        <taxon>Chelicerata</taxon>
        <taxon>Arachnida</taxon>
        <taxon>Araneae</taxon>
        <taxon>Araneomorphae</taxon>
        <taxon>Entelegynae</taxon>
        <taxon>Araneoidea</taxon>
        <taxon>Araneidae</taxon>
        <taxon>Araneus</taxon>
    </lineage>
</organism>
<feature type="domain" description="Reverse transcriptase" evidence="1">
    <location>
        <begin position="84"/>
        <end position="195"/>
    </location>
</feature>